<evidence type="ECO:0000313" key="3">
    <source>
        <dbReference type="EMBL" id="KAK6500204.1"/>
    </source>
</evidence>
<keyword evidence="2" id="KW-0812">Transmembrane</keyword>
<comment type="caution">
    <text evidence="3">The sequence shown here is derived from an EMBL/GenBank/DDBJ whole genome shotgun (WGS) entry which is preliminary data.</text>
</comment>
<gene>
    <name evidence="3" type="ORF">TWF481_010553</name>
</gene>
<dbReference type="EMBL" id="JAVHJL010000007">
    <property type="protein sequence ID" value="KAK6500204.1"/>
    <property type="molecule type" value="Genomic_DNA"/>
</dbReference>
<keyword evidence="2" id="KW-1133">Transmembrane helix</keyword>
<dbReference type="Proteomes" id="UP001370758">
    <property type="component" value="Unassembled WGS sequence"/>
</dbReference>
<protein>
    <submittedName>
        <fullName evidence="3">Uncharacterized protein</fullName>
    </submittedName>
</protein>
<feature type="region of interest" description="Disordered" evidence="1">
    <location>
        <begin position="144"/>
        <end position="163"/>
    </location>
</feature>
<name>A0AAV9W138_9PEZI</name>
<evidence type="ECO:0000313" key="4">
    <source>
        <dbReference type="Proteomes" id="UP001370758"/>
    </source>
</evidence>
<accession>A0AAV9W138</accession>
<evidence type="ECO:0000256" key="1">
    <source>
        <dbReference type="SAM" id="MobiDB-lite"/>
    </source>
</evidence>
<feature type="region of interest" description="Disordered" evidence="1">
    <location>
        <begin position="89"/>
        <end position="135"/>
    </location>
</feature>
<dbReference type="AlphaFoldDB" id="A0AAV9W138"/>
<reference evidence="3 4" key="1">
    <citation type="submission" date="2023-08" db="EMBL/GenBank/DDBJ databases">
        <authorList>
            <person name="Palmer J.M."/>
        </authorList>
    </citation>
    <scope>NUCLEOTIDE SEQUENCE [LARGE SCALE GENOMIC DNA]</scope>
    <source>
        <strain evidence="3 4">TWF481</strain>
    </source>
</reference>
<proteinExistence type="predicted"/>
<evidence type="ECO:0000256" key="2">
    <source>
        <dbReference type="SAM" id="Phobius"/>
    </source>
</evidence>
<feature type="region of interest" description="Disordered" evidence="1">
    <location>
        <begin position="171"/>
        <end position="210"/>
    </location>
</feature>
<feature type="transmembrane region" description="Helical" evidence="2">
    <location>
        <begin position="38"/>
        <end position="63"/>
    </location>
</feature>
<feature type="compositionally biased region" description="Low complexity" evidence="1">
    <location>
        <begin position="195"/>
        <end position="210"/>
    </location>
</feature>
<organism evidence="3 4">
    <name type="scientific">Arthrobotrys musiformis</name>
    <dbReference type="NCBI Taxonomy" id="47236"/>
    <lineage>
        <taxon>Eukaryota</taxon>
        <taxon>Fungi</taxon>
        <taxon>Dikarya</taxon>
        <taxon>Ascomycota</taxon>
        <taxon>Pezizomycotina</taxon>
        <taxon>Orbiliomycetes</taxon>
        <taxon>Orbiliales</taxon>
        <taxon>Orbiliaceae</taxon>
        <taxon>Arthrobotrys</taxon>
    </lineage>
</organism>
<feature type="compositionally biased region" description="Basic and acidic residues" evidence="1">
    <location>
        <begin position="93"/>
        <end position="104"/>
    </location>
</feature>
<keyword evidence="4" id="KW-1185">Reference proteome</keyword>
<feature type="compositionally biased region" description="Acidic residues" evidence="1">
    <location>
        <begin position="105"/>
        <end position="115"/>
    </location>
</feature>
<sequence length="338" mass="37850">MAPLPQLGLATRETQSKETGWNTLTPGYNPYNIDDGTMWILGILIFIIIILSIILLGLVLLLVSRYIPTYSDKWFGAMRLNNMANSAAGEAAKNGREASPRKEEEGGEEDEEDEKDEKGEKEEEEEDSSRPQKEMVQISTNIFVTPPSEQSSLATQETTSGDEVHNVETNIDTSPKLPAEPPKVITRTRTPSHESTSISTGIPTSPTSSIDTAPMVITICWRAPLEPEDEPVPDKALERLRLARTASCFARRQRMAEARAHERAVARLVQSRHLYASLPTRSPDSMEEESLIPRARISGPSEHLRSRWSVYSSGSEDEHKSREFWGLRSASKYFLKHF</sequence>
<keyword evidence="2" id="KW-0472">Membrane</keyword>